<comment type="caution">
    <text evidence="2">The sequence shown here is derived from an EMBL/GenBank/DDBJ whole genome shotgun (WGS) entry which is preliminary data.</text>
</comment>
<keyword evidence="1" id="KW-0732">Signal</keyword>
<accession>A0A9N8ENC7</accession>
<name>A0A9N8ENC7_9STRA</name>
<gene>
    <name evidence="2" type="ORF">SEMRO_1383_G268010.1</name>
</gene>
<dbReference type="AlphaFoldDB" id="A0A9N8ENC7"/>
<dbReference type="Proteomes" id="UP001153069">
    <property type="component" value="Unassembled WGS sequence"/>
</dbReference>
<proteinExistence type="predicted"/>
<feature type="chain" id="PRO_5040238211" evidence="1">
    <location>
        <begin position="22"/>
        <end position="117"/>
    </location>
</feature>
<dbReference type="EMBL" id="CAICTM010001381">
    <property type="protein sequence ID" value="CAB9523149.1"/>
    <property type="molecule type" value="Genomic_DNA"/>
</dbReference>
<evidence type="ECO:0000313" key="2">
    <source>
        <dbReference type="EMBL" id="CAB9523149.1"/>
    </source>
</evidence>
<evidence type="ECO:0000313" key="3">
    <source>
        <dbReference type="Proteomes" id="UP001153069"/>
    </source>
</evidence>
<evidence type="ECO:0000256" key="1">
    <source>
        <dbReference type="SAM" id="SignalP"/>
    </source>
</evidence>
<feature type="signal peptide" evidence="1">
    <location>
        <begin position="1"/>
        <end position="21"/>
    </location>
</feature>
<reference evidence="2" key="1">
    <citation type="submission" date="2020-06" db="EMBL/GenBank/DDBJ databases">
        <authorList>
            <consortium name="Plant Systems Biology data submission"/>
        </authorList>
    </citation>
    <scope>NUCLEOTIDE SEQUENCE</scope>
    <source>
        <strain evidence="2">D6</strain>
    </source>
</reference>
<protein>
    <submittedName>
        <fullName evidence="2">Uncharacterized protein</fullName>
    </submittedName>
</protein>
<sequence>MMRLSNLILLALATLIPASEGLAFVASFMRAPTVGPVAALKHWGRRSPTTTTPIHQSPVVLGVVGDNPNQEMGAAAEKMPIYEFGNEDDSSVRDMRSQMVDLVYQRSLDRLSGFDKQ</sequence>
<keyword evidence="3" id="KW-1185">Reference proteome</keyword>
<organism evidence="2 3">
    <name type="scientific">Seminavis robusta</name>
    <dbReference type="NCBI Taxonomy" id="568900"/>
    <lineage>
        <taxon>Eukaryota</taxon>
        <taxon>Sar</taxon>
        <taxon>Stramenopiles</taxon>
        <taxon>Ochrophyta</taxon>
        <taxon>Bacillariophyta</taxon>
        <taxon>Bacillariophyceae</taxon>
        <taxon>Bacillariophycidae</taxon>
        <taxon>Naviculales</taxon>
        <taxon>Naviculaceae</taxon>
        <taxon>Seminavis</taxon>
    </lineage>
</organism>